<dbReference type="PANTHER" id="PTHR10057:SF0">
    <property type="entry name" value="TRANSLOCATOR PROTEIN"/>
    <property type="match status" value="1"/>
</dbReference>
<dbReference type="Gene3D" id="1.20.1260.100">
    <property type="entry name" value="TspO/MBR protein"/>
    <property type="match status" value="1"/>
</dbReference>
<dbReference type="InterPro" id="IPR038330">
    <property type="entry name" value="TspO/MBR-related_sf"/>
</dbReference>
<dbReference type="PANTHER" id="PTHR10057">
    <property type="entry name" value="PERIPHERAL-TYPE BENZODIAZEPINE RECEPTOR"/>
    <property type="match status" value="1"/>
</dbReference>
<evidence type="ECO:0000313" key="8">
    <source>
        <dbReference type="Proteomes" id="UP001200642"/>
    </source>
</evidence>
<organism evidence="7 8">
    <name type="scientific">Cerina litoralis</name>
    <dbReference type="NCBI Taxonomy" id="2874477"/>
    <lineage>
        <taxon>Bacteria</taxon>
        <taxon>Pseudomonadati</taxon>
        <taxon>Bacteroidota</taxon>
        <taxon>Flavobacteriia</taxon>
        <taxon>Flavobacteriales</taxon>
        <taxon>Flavobacteriaceae</taxon>
        <taxon>Cerina</taxon>
    </lineage>
</organism>
<dbReference type="CDD" id="cd15904">
    <property type="entry name" value="TSPO_MBR"/>
    <property type="match status" value="1"/>
</dbReference>
<evidence type="ECO:0000256" key="5">
    <source>
        <dbReference type="ARBA" id="ARBA00023136"/>
    </source>
</evidence>
<feature type="transmembrane region" description="Helical" evidence="6">
    <location>
        <begin position="132"/>
        <end position="154"/>
    </location>
</feature>
<feature type="transmembrane region" description="Helical" evidence="6">
    <location>
        <begin position="47"/>
        <end position="68"/>
    </location>
</feature>
<evidence type="ECO:0000256" key="4">
    <source>
        <dbReference type="ARBA" id="ARBA00022989"/>
    </source>
</evidence>
<gene>
    <name evidence="7" type="ORF">K8352_07805</name>
</gene>
<proteinExistence type="inferred from homology"/>
<dbReference type="GO" id="GO:0016020">
    <property type="term" value="C:membrane"/>
    <property type="evidence" value="ECO:0007669"/>
    <property type="project" value="UniProtKB-SubCell"/>
</dbReference>
<name>A0AAE3ET21_9FLAO</name>
<comment type="similarity">
    <text evidence="2">Belongs to the TspO/BZRP family.</text>
</comment>
<comment type="subcellular location">
    <subcellularLocation>
        <location evidence="1">Membrane</location>
        <topology evidence="1">Multi-pass membrane protein</topology>
    </subcellularLocation>
</comment>
<dbReference type="GO" id="GO:0033013">
    <property type="term" value="P:tetrapyrrole metabolic process"/>
    <property type="evidence" value="ECO:0007669"/>
    <property type="project" value="UniProtKB-ARBA"/>
</dbReference>
<dbReference type="RefSeq" id="WP_317901832.1">
    <property type="nucleotide sequence ID" value="NZ_JAIRBC010000009.1"/>
</dbReference>
<dbReference type="PIRSF" id="PIRSF005859">
    <property type="entry name" value="PBR"/>
    <property type="match status" value="1"/>
</dbReference>
<dbReference type="InterPro" id="IPR004307">
    <property type="entry name" value="TspO_MBR"/>
</dbReference>
<keyword evidence="4 6" id="KW-1133">Transmembrane helix</keyword>
<feature type="transmembrane region" description="Helical" evidence="6">
    <location>
        <begin position="80"/>
        <end position="99"/>
    </location>
</feature>
<evidence type="ECO:0000313" key="7">
    <source>
        <dbReference type="EMBL" id="MCG2460647.1"/>
    </source>
</evidence>
<evidence type="ECO:0000256" key="2">
    <source>
        <dbReference type="ARBA" id="ARBA00007524"/>
    </source>
</evidence>
<accession>A0AAE3ET21</accession>
<keyword evidence="5 6" id="KW-0472">Membrane</keyword>
<sequence>MKKRLTYIAISVGICLLVGILSGIATQNSVDGWYHTLAKPSFIPPKWVFAPVWTVLYILMGISAGLVWAKGFYHIWVKTALYHFGLQLLLNALWTIVFFGFENPFWGMLIILNLLILLLFTMKWFNVVSKTAAYLLIPYFLWVCYATFLNYRIWEMN</sequence>
<dbReference type="Proteomes" id="UP001200642">
    <property type="component" value="Unassembled WGS sequence"/>
</dbReference>
<dbReference type="EMBL" id="JAIRBC010000009">
    <property type="protein sequence ID" value="MCG2460647.1"/>
    <property type="molecule type" value="Genomic_DNA"/>
</dbReference>
<protein>
    <submittedName>
        <fullName evidence="7">Tryptophan-rich sensory protein</fullName>
    </submittedName>
</protein>
<keyword evidence="3 6" id="KW-0812">Transmembrane</keyword>
<feature type="transmembrane region" description="Helical" evidence="6">
    <location>
        <begin position="7"/>
        <end position="27"/>
    </location>
</feature>
<reference evidence="7" key="1">
    <citation type="submission" date="2023-02" db="EMBL/GenBank/DDBJ databases">
        <title>Genome of Flavobacteriaceae gen. nov. sp. strain F89.</title>
        <authorList>
            <person name="Wang Y."/>
        </authorList>
    </citation>
    <scope>NUCLEOTIDE SEQUENCE</scope>
    <source>
        <strain evidence="7">F89</strain>
    </source>
</reference>
<keyword evidence="8" id="KW-1185">Reference proteome</keyword>
<evidence type="ECO:0000256" key="3">
    <source>
        <dbReference type="ARBA" id="ARBA00022692"/>
    </source>
</evidence>
<feature type="transmembrane region" description="Helical" evidence="6">
    <location>
        <begin position="105"/>
        <end position="125"/>
    </location>
</feature>
<comment type="caution">
    <text evidence="7">The sequence shown here is derived from an EMBL/GenBank/DDBJ whole genome shotgun (WGS) entry which is preliminary data.</text>
</comment>
<dbReference type="AlphaFoldDB" id="A0AAE3ET21"/>
<dbReference type="FunFam" id="1.20.1260.100:FF:000001">
    <property type="entry name" value="translocator protein 2"/>
    <property type="match status" value="1"/>
</dbReference>
<dbReference type="Pfam" id="PF03073">
    <property type="entry name" value="TspO_MBR"/>
    <property type="match status" value="1"/>
</dbReference>
<evidence type="ECO:0000256" key="6">
    <source>
        <dbReference type="SAM" id="Phobius"/>
    </source>
</evidence>
<evidence type="ECO:0000256" key="1">
    <source>
        <dbReference type="ARBA" id="ARBA00004141"/>
    </source>
</evidence>